<dbReference type="SMART" id="SM00898">
    <property type="entry name" value="Fapy_DNA_glyco"/>
    <property type="match status" value="1"/>
</dbReference>
<feature type="domain" description="Formamidopyrimidine-DNA glycosylase catalytic" evidence="11">
    <location>
        <begin position="2"/>
        <end position="132"/>
    </location>
</feature>
<dbReference type="GO" id="GO:0016829">
    <property type="term" value="F:lyase activity"/>
    <property type="evidence" value="ECO:0007669"/>
    <property type="project" value="UniProtKB-KW"/>
</dbReference>
<evidence type="ECO:0000313" key="12">
    <source>
        <dbReference type="EMBL" id="OXV06762.1"/>
    </source>
</evidence>
<dbReference type="SUPFAM" id="SSF46946">
    <property type="entry name" value="S13-like H2TH domain"/>
    <property type="match status" value="1"/>
</dbReference>
<evidence type="ECO:0000256" key="3">
    <source>
        <dbReference type="ARBA" id="ARBA00022763"/>
    </source>
</evidence>
<keyword evidence="7" id="KW-0456">Lyase</keyword>
<comment type="caution">
    <text evidence="12">The sequence shown here is derived from an EMBL/GenBank/DDBJ whole genome shotgun (WGS) entry which is preliminary data.</text>
</comment>
<keyword evidence="5" id="KW-0238">DNA-binding</keyword>
<keyword evidence="4" id="KW-0378">Hydrolase</keyword>
<feature type="compositionally biased region" description="Acidic residues" evidence="10">
    <location>
        <begin position="301"/>
        <end position="313"/>
    </location>
</feature>
<evidence type="ECO:0000259" key="11">
    <source>
        <dbReference type="PROSITE" id="PS51068"/>
    </source>
</evidence>
<dbReference type="SMART" id="SM01232">
    <property type="entry name" value="H2TH"/>
    <property type="match status" value="1"/>
</dbReference>
<name>A0A232LRK5_9EURO</name>
<dbReference type="GO" id="GO:0008270">
    <property type="term" value="F:zinc ion binding"/>
    <property type="evidence" value="ECO:0007669"/>
    <property type="project" value="InterPro"/>
</dbReference>
<organism evidence="12 13">
    <name type="scientific">Elaphomyces granulatus</name>
    <dbReference type="NCBI Taxonomy" id="519963"/>
    <lineage>
        <taxon>Eukaryota</taxon>
        <taxon>Fungi</taxon>
        <taxon>Dikarya</taxon>
        <taxon>Ascomycota</taxon>
        <taxon>Pezizomycotina</taxon>
        <taxon>Eurotiomycetes</taxon>
        <taxon>Eurotiomycetidae</taxon>
        <taxon>Eurotiales</taxon>
        <taxon>Elaphomycetaceae</taxon>
        <taxon>Elaphomyces</taxon>
    </lineage>
</organism>
<keyword evidence="6" id="KW-0234">DNA repair</keyword>
<dbReference type="GO" id="GO:0008534">
    <property type="term" value="F:oxidized purine nucleobase lesion DNA N-glycosylase activity"/>
    <property type="evidence" value="ECO:0007669"/>
    <property type="project" value="UniProtKB-EC"/>
</dbReference>
<dbReference type="CDD" id="cd08972">
    <property type="entry name" value="PF_Nei_N"/>
    <property type="match status" value="1"/>
</dbReference>
<protein>
    <recommendedName>
        <fullName evidence="11">Formamidopyrimidine-DNA glycosylase catalytic domain-containing protein</fullName>
    </recommendedName>
</protein>
<accession>A0A232LRK5</accession>
<evidence type="ECO:0000256" key="4">
    <source>
        <dbReference type="ARBA" id="ARBA00022801"/>
    </source>
</evidence>
<comment type="catalytic activity">
    <reaction evidence="1">
        <text>Hydrolysis of DNA containing ring-opened 7-methylguanine residues, releasing 2,6-diamino-4-hydroxy-5-(N-methyl)formamidopyrimidine.</text>
        <dbReference type="EC" id="3.2.2.23"/>
    </reaction>
</comment>
<dbReference type="GO" id="GO:0005634">
    <property type="term" value="C:nucleus"/>
    <property type="evidence" value="ECO:0007669"/>
    <property type="project" value="TreeGrafter"/>
</dbReference>
<dbReference type="Proteomes" id="UP000243515">
    <property type="component" value="Unassembled WGS sequence"/>
</dbReference>
<keyword evidence="8" id="KW-0511">Multifunctional enzyme</keyword>
<dbReference type="PANTHER" id="PTHR22993:SF9">
    <property type="entry name" value="FORMAMIDOPYRIMIDINE-DNA GLYCOSYLASE"/>
    <property type="match status" value="1"/>
</dbReference>
<evidence type="ECO:0000256" key="5">
    <source>
        <dbReference type="ARBA" id="ARBA00023125"/>
    </source>
</evidence>
<dbReference type="FunFam" id="1.10.8.50:FF:000009">
    <property type="entry name" value="Formamidopyrimidine-DNA glycosylase"/>
    <property type="match status" value="1"/>
</dbReference>
<dbReference type="InterPro" id="IPR010979">
    <property type="entry name" value="Ribosomal_uS13-like_H2TH"/>
</dbReference>
<dbReference type="InterPro" id="IPR035937">
    <property type="entry name" value="FPG_N"/>
</dbReference>
<dbReference type="Gene3D" id="3.20.190.10">
    <property type="entry name" value="MutM-like, N-terminal"/>
    <property type="match status" value="1"/>
</dbReference>
<evidence type="ECO:0000256" key="2">
    <source>
        <dbReference type="ARBA" id="ARBA00009409"/>
    </source>
</evidence>
<sequence length="403" mass="45127">MPELAEVARIVHFIRELLVGKTLANVRAQKDDIVYGKAGTSAVEFQKAMQGKKVAGAGQQGKYFWIAMSSPPHVVMHFGMTGWLKIKNEDTYYNRAAEGESEEWPPKYWKFLWEADDYPKTEAAFVDSRRLSRIRLVDCPAEDIRKYSPLKENGPDPIADKEVLTEAWLSKKLRDRKVPIKALLLDQSNISGIGNWMGDEILYHSKIHPEQYCHTLADAQVKQLHYSLHYVCSTSVDLLGDSENFPEDWLFKYRWSKGKKNQVSALPNGDKVVFLTVGGRTSAVVPAVQKKTGPVTKEISDEVVDEGEEEELAESGNKRKRRVAPKNEGDADGDGPSSKKLAAKRDKGNVVNKSSNSQKPTKKEAPPNTTGKKSGIKRKDEDTQKGQSKAAPRVTRRSTRSTK</sequence>
<dbReference type="PROSITE" id="PS51068">
    <property type="entry name" value="FPG_CAT"/>
    <property type="match status" value="1"/>
</dbReference>
<dbReference type="Pfam" id="PF01149">
    <property type="entry name" value="Fapy_DNA_glyco"/>
    <property type="match status" value="1"/>
</dbReference>
<evidence type="ECO:0000313" key="13">
    <source>
        <dbReference type="Proteomes" id="UP000243515"/>
    </source>
</evidence>
<dbReference type="GO" id="GO:0003684">
    <property type="term" value="F:damaged DNA binding"/>
    <property type="evidence" value="ECO:0007669"/>
    <property type="project" value="InterPro"/>
</dbReference>
<feature type="region of interest" description="Disordered" evidence="10">
    <location>
        <begin position="300"/>
        <end position="403"/>
    </location>
</feature>
<evidence type="ECO:0000256" key="7">
    <source>
        <dbReference type="ARBA" id="ARBA00023239"/>
    </source>
</evidence>
<dbReference type="GO" id="GO:0003906">
    <property type="term" value="F:DNA-(apurinic or apyrimidinic site) endonuclease activity"/>
    <property type="evidence" value="ECO:0007669"/>
    <property type="project" value="InterPro"/>
</dbReference>
<dbReference type="InterPro" id="IPR012319">
    <property type="entry name" value="FPG_cat"/>
</dbReference>
<reference evidence="12 13" key="1">
    <citation type="journal article" date="2015" name="Environ. Microbiol.">
        <title>Metagenome sequence of Elaphomyces granulatus from sporocarp tissue reveals Ascomycota ectomycorrhizal fingerprints of genome expansion and a Proteobacteria-rich microbiome.</title>
        <authorList>
            <person name="Quandt C.A."/>
            <person name="Kohler A."/>
            <person name="Hesse C.N."/>
            <person name="Sharpton T.J."/>
            <person name="Martin F."/>
            <person name="Spatafora J.W."/>
        </authorList>
    </citation>
    <scope>NUCLEOTIDE SEQUENCE [LARGE SCALE GENOMIC DNA]</scope>
    <source>
        <strain evidence="12 13">OSC145934</strain>
    </source>
</reference>
<evidence type="ECO:0000256" key="1">
    <source>
        <dbReference type="ARBA" id="ARBA00001668"/>
    </source>
</evidence>
<dbReference type="OrthoDB" id="444592at2759"/>
<evidence type="ECO:0000256" key="6">
    <source>
        <dbReference type="ARBA" id="ARBA00023204"/>
    </source>
</evidence>
<keyword evidence="3" id="KW-0227">DNA damage</keyword>
<dbReference type="Gene3D" id="1.10.8.50">
    <property type="match status" value="1"/>
</dbReference>
<dbReference type="Pfam" id="PF06831">
    <property type="entry name" value="H2TH"/>
    <property type="match status" value="1"/>
</dbReference>
<dbReference type="InterPro" id="IPR015886">
    <property type="entry name" value="H2TH_FPG"/>
</dbReference>
<dbReference type="SUPFAM" id="SSF81624">
    <property type="entry name" value="N-terminal domain of MutM-like DNA repair proteins"/>
    <property type="match status" value="1"/>
</dbReference>
<dbReference type="AlphaFoldDB" id="A0A232LRK5"/>
<evidence type="ECO:0000256" key="10">
    <source>
        <dbReference type="SAM" id="MobiDB-lite"/>
    </source>
</evidence>
<dbReference type="EMBL" id="NPHW01005437">
    <property type="protein sequence ID" value="OXV06762.1"/>
    <property type="molecule type" value="Genomic_DNA"/>
</dbReference>
<keyword evidence="13" id="KW-1185">Reference proteome</keyword>
<evidence type="ECO:0000256" key="8">
    <source>
        <dbReference type="ARBA" id="ARBA00023268"/>
    </source>
</evidence>
<comment type="similarity">
    <text evidence="2">Belongs to the FPG family.</text>
</comment>
<dbReference type="PANTHER" id="PTHR22993">
    <property type="entry name" value="FORMAMIDOPYRIMIDINE-DNA GLYCOSYLASE"/>
    <property type="match status" value="1"/>
</dbReference>
<keyword evidence="9" id="KW-0326">Glycosidase</keyword>
<proteinExistence type="inferred from homology"/>
<dbReference type="GO" id="GO:0006284">
    <property type="term" value="P:base-excision repair"/>
    <property type="evidence" value="ECO:0007669"/>
    <property type="project" value="InterPro"/>
</dbReference>
<feature type="compositionally biased region" description="Basic residues" evidence="10">
    <location>
        <begin position="394"/>
        <end position="403"/>
    </location>
</feature>
<evidence type="ECO:0000256" key="9">
    <source>
        <dbReference type="ARBA" id="ARBA00023295"/>
    </source>
</evidence>
<gene>
    <name evidence="12" type="ORF">Egran_05474</name>
</gene>